<comment type="caution">
    <text evidence="1">The sequence shown here is derived from an EMBL/GenBank/DDBJ whole genome shotgun (WGS) entry which is preliminary data.</text>
</comment>
<dbReference type="Proteomes" id="UP000178894">
    <property type="component" value="Unassembled WGS sequence"/>
</dbReference>
<organism evidence="1 2">
    <name type="scientific">Candidatus Giovannonibacteria bacterium RIFCSPLOWO2_12_FULL_44_15</name>
    <dbReference type="NCBI Taxonomy" id="1798364"/>
    <lineage>
        <taxon>Bacteria</taxon>
        <taxon>Candidatus Giovannoniibacteriota</taxon>
    </lineage>
</organism>
<protein>
    <submittedName>
        <fullName evidence="1">Uncharacterized protein</fullName>
    </submittedName>
</protein>
<sequence>MKRETKQCQNCKASFQIEPEDFKFYEKMQVPPPTFCYECRLQRRLAWRNERALYSRKCDLCKKDIIAMYPEGTPFPVYCRSCWYSDKWDALSYGMDYNFKKNFFVQFKELQNVVPRINLMVDNSINCEYTNQIANCKNCYLITSGSDNEDSMYTFRILYSKNVVDGYLMLKNELCYECIECMEVSRLKFVEDSSNSLDLGFCHDVRGSNNCFMSSNLRNASYIFENKRYSKREFDELMSKIDTGSYKNIQAYKKTFEEMKRKSIRKFMNSKNTINSVGQSINFAKNCYHCFNVANVENLRYALFVNDTKDSMDINNGISMELFYEVCTAGINASNVKFSVDAWPEVRNLEYCDSGRHGSHDLFGCIGLQKKQYCIFNKQYSKKEYDSIVLKIKKHMDEMPYIDTKSRIYKYGEFFPAELSPFPYNDSVAQDVYPLEKVQVVERGYHWRDVDKKEYPSALKSADLPDHINEVKDDILNAIIECAHRKECNERCTSAFRIIPMELEFYRTMRIPLPRLCPNCRHYQRIKQRNPLKLWHRKCMCQGAKSENQIYTNTIKHEHSADDCPNEFETTYAPERPEIVYCGKCYLKEVV</sequence>
<evidence type="ECO:0000313" key="1">
    <source>
        <dbReference type="EMBL" id="OGF93426.1"/>
    </source>
</evidence>
<proteinExistence type="predicted"/>
<evidence type="ECO:0000313" key="2">
    <source>
        <dbReference type="Proteomes" id="UP000178894"/>
    </source>
</evidence>
<gene>
    <name evidence="1" type="ORF">A3G54_01640</name>
</gene>
<accession>A0A1F5XZX1</accession>
<dbReference type="AlphaFoldDB" id="A0A1F5XZX1"/>
<dbReference type="STRING" id="1798364.A3G54_01640"/>
<name>A0A1F5XZX1_9BACT</name>
<reference evidence="1 2" key="1">
    <citation type="journal article" date="2016" name="Nat. Commun.">
        <title>Thousands of microbial genomes shed light on interconnected biogeochemical processes in an aquifer system.</title>
        <authorList>
            <person name="Anantharaman K."/>
            <person name="Brown C.T."/>
            <person name="Hug L.A."/>
            <person name="Sharon I."/>
            <person name="Castelle C.J."/>
            <person name="Probst A.J."/>
            <person name="Thomas B.C."/>
            <person name="Singh A."/>
            <person name="Wilkins M.J."/>
            <person name="Karaoz U."/>
            <person name="Brodie E.L."/>
            <person name="Williams K.H."/>
            <person name="Hubbard S.S."/>
            <person name="Banfield J.F."/>
        </authorList>
    </citation>
    <scope>NUCLEOTIDE SEQUENCE [LARGE SCALE GENOMIC DNA]</scope>
</reference>
<dbReference type="EMBL" id="MFIQ01000018">
    <property type="protein sequence ID" value="OGF93426.1"/>
    <property type="molecule type" value="Genomic_DNA"/>
</dbReference>